<protein>
    <submittedName>
        <fullName evidence="1">Uncharacterized protein</fullName>
    </submittedName>
</protein>
<proteinExistence type="predicted"/>
<name>C6I166_9BACT</name>
<gene>
    <name evidence="1" type="ORF">UBAL3_96780006a</name>
</gene>
<keyword evidence="2" id="KW-1185">Reference proteome</keyword>
<dbReference type="Proteomes" id="UP000009374">
    <property type="component" value="Unassembled WGS sequence"/>
</dbReference>
<dbReference type="EMBL" id="GG693892">
    <property type="protein sequence ID" value="EES51398.1"/>
    <property type="molecule type" value="Genomic_DNA"/>
</dbReference>
<evidence type="ECO:0000313" key="1">
    <source>
        <dbReference type="EMBL" id="EES51398.1"/>
    </source>
</evidence>
<sequence length="149" mass="17366">MNPYFFQYRRSFVCESENNDPFVVDLYIRSKDKKACLVLPFFEWDESGKHATMLKTAQKMSRFLKLAEEENAEWIIASMKNISNKRRQICAKKLEDILNTYNRHGVAIGFNEAIPVIECPSGRNSEVKAVETLLNVIVPRPEKSELYER</sequence>
<evidence type="ECO:0000313" key="2">
    <source>
        <dbReference type="Proteomes" id="UP000009374"/>
    </source>
</evidence>
<reference evidence="1 2" key="1">
    <citation type="journal article" date="2009" name="Appl. Environ. Microbiol.">
        <title>Community genomic and proteomic analyses of chemoautotrophic iron-oxidizing "Leptospirillum rubarum" (Group II) and "Leptospirillum ferrodiazotrophum" (Group III) bacteria in acid mine drainage biofilms.</title>
        <authorList>
            <person name="Goltsman D.S."/>
            <person name="Denef V.J."/>
            <person name="Singer S.W."/>
            <person name="VerBerkmoes N.C."/>
            <person name="Lefsrud M."/>
            <person name="Mueller R.S."/>
            <person name="Dick G.J."/>
            <person name="Sun C.L."/>
            <person name="Wheeler K.E."/>
            <person name="Zemla A."/>
            <person name="Baker B.J."/>
            <person name="Hauser L."/>
            <person name="Land M."/>
            <person name="Shah M.B."/>
            <person name="Thelen M.P."/>
            <person name="Hettich R.L."/>
            <person name="Banfield J.F."/>
        </authorList>
    </citation>
    <scope>NUCLEOTIDE SEQUENCE [LARGE SCALE GENOMIC DNA]</scope>
</reference>
<accession>C6I166</accession>
<organism evidence="1 2">
    <name type="scientific">Leptospirillum ferrodiazotrophum</name>
    <dbReference type="NCBI Taxonomy" id="412449"/>
    <lineage>
        <taxon>Bacteria</taxon>
        <taxon>Pseudomonadati</taxon>
        <taxon>Nitrospirota</taxon>
        <taxon>Nitrospiria</taxon>
        <taxon>Nitrospirales</taxon>
        <taxon>Nitrospiraceae</taxon>
        <taxon>Leptospirillum</taxon>
    </lineage>
</organism>
<dbReference type="AlphaFoldDB" id="C6I166"/>